<keyword evidence="2" id="KW-1185">Reference proteome</keyword>
<evidence type="ECO:0000313" key="2">
    <source>
        <dbReference type="Proteomes" id="UP000240728"/>
    </source>
</evidence>
<proteinExistence type="predicted"/>
<evidence type="ECO:0000313" key="1">
    <source>
        <dbReference type="EMBL" id="PSX43428.1"/>
    </source>
</evidence>
<organism evidence="1 2">
    <name type="scientific">Photobacterium kishitanii</name>
    <dbReference type="NCBI Taxonomy" id="318456"/>
    <lineage>
        <taxon>Bacteria</taxon>
        <taxon>Pseudomonadati</taxon>
        <taxon>Pseudomonadota</taxon>
        <taxon>Gammaproteobacteria</taxon>
        <taxon>Vibrionales</taxon>
        <taxon>Vibrionaceae</taxon>
        <taxon>Photobacterium</taxon>
    </lineage>
</organism>
<dbReference type="EMBL" id="PYOZ01000017">
    <property type="protein sequence ID" value="PSX43428.1"/>
    <property type="molecule type" value="Genomic_DNA"/>
</dbReference>
<reference evidence="1 2" key="1">
    <citation type="submission" date="2018-01" db="EMBL/GenBank/DDBJ databases">
        <title>Whole genome sequencing of Histamine producing bacteria.</title>
        <authorList>
            <person name="Butler K."/>
        </authorList>
    </citation>
    <scope>NUCLEOTIDE SEQUENCE [LARGE SCALE GENOMIC DNA]</scope>
    <source>
        <strain evidence="1 2">A1-4</strain>
    </source>
</reference>
<evidence type="ECO:0008006" key="3">
    <source>
        <dbReference type="Google" id="ProtNLM"/>
    </source>
</evidence>
<sequence>MNIKIISVALVAALSLVGCKSTSLTKTKETKRSYAVYDLKVSKGVSSSDMSKAIKKALQANTSSLRITEDLPPYPIPKESPRFQLVNPFGHNSALAALSGGAMKQPTCEGALVYAQATDSSMNSQGENTQFYTCLWQYDGGYHVDIYAQFDIVSGGIDNLGKDFIRGMMGNSSQFIPRTIASIRDNLEALNVESKLVTAYPSDFEDLLKERQIQ</sequence>
<dbReference type="PROSITE" id="PS51257">
    <property type="entry name" value="PROKAR_LIPOPROTEIN"/>
    <property type="match status" value="1"/>
</dbReference>
<dbReference type="RefSeq" id="WP_045044185.1">
    <property type="nucleotide sequence ID" value="NZ_JZSP01000038.1"/>
</dbReference>
<accession>A0AAX0YRC2</accession>
<gene>
    <name evidence="1" type="ORF">C0W53_19295</name>
</gene>
<comment type="caution">
    <text evidence="1">The sequence shown here is derived from an EMBL/GenBank/DDBJ whole genome shotgun (WGS) entry which is preliminary data.</text>
</comment>
<dbReference type="AlphaFoldDB" id="A0AAX0YRC2"/>
<dbReference type="Proteomes" id="UP000240728">
    <property type="component" value="Unassembled WGS sequence"/>
</dbReference>
<protein>
    <recommendedName>
        <fullName evidence="3">DUF4410 domain-containing protein</fullName>
    </recommendedName>
</protein>
<name>A0AAX0YRC2_9GAMM</name>